<dbReference type="Pfam" id="PF04819">
    <property type="entry name" value="DUF716"/>
    <property type="match status" value="1"/>
</dbReference>
<keyword evidence="8" id="KW-1185">Reference proteome</keyword>
<feature type="transmembrane region" description="Helical" evidence="6">
    <location>
        <begin position="80"/>
        <end position="101"/>
    </location>
</feature>
<comment type="subcellular location">
    <subcellularLocation>
        <location evidence="1">Membrane</location>
        <topology evidence="1">Multi-pass membrane protein</topology>
    </subcellularLocation>
</comment>
<evidence type="ECO:0000313" key="7">
    <source>
        <dbReference type="EMBL" id="CAE1283513.1"/>
    </source>
</evidence>
<dbReference type="EMBL" id="CAHIKZ030002236">
    <property type="protein sequence ID" value="CAE1283513.1"/>
    <property type="molecule type" value="Genomic_DNA"/>
</dbReference>
<organism evidence="7 8">
    <name type="scientific">Acanthosepion pharaonis</name>
    <name type="common">Pharaoh cuttlefish</name>
    <name type="synonym">Sepia pharaonis</name>
    <dbReference type="NCBI Taxonomy" id="158019"/>
    <lineage>
        <taxon>Eukaryota</taxon>
        <taxon>Metazoa</taxon>
        <taxon>Spiralia</taxon>
        <taxon>Lophotrochozoa</taxon>
        <taxon>Mollusca</taxon>
        <taxon>Cephalopoda</taxon>
        <taxon>Coleoidea</taxon>
        <taxon>Decapodiformes</taxon>
        <taxon>Sepiida</taxon>
        <taxon>Sepiina</taxon>
        <taxon>Sepiidae</taxon>
        <taxon>Acanthosepion</taxon>
    </lineage>
</organism>
<evidence type="ECO:0000313" key="8">
    <source>
        <dbReference type="Proteomes" id="UP000597762"/>
    </source>
</evidence>
<dbReference type="Proteomes" id="UP000597762">
    <property type="component" value="Unassembled WGS sequence"/>
</dbReference>
<keyword evidence="3 6" id="KW-0812">Transmembrane</keyword>
<feature type="transmembrane region" description="Helical" evidence="6">
    <location>
        <begin position="204"/>
        <end position="226"/>
    </location>
</feature>
<keyword evidence="4 6" id="KW-1133">Transmembrane helix</keyword>
<dbReference type="InterPro" id="IPR006904">
    <property type="entry name" value="DUF716"/>
</dbReference>
<sequence>MFLFYGIWWILQLSRVYYHTRWKHIDFRSSLIYPCSKQGCKQSVQSWIQLILILIAISVIVTGTRHLDSQGKTNMQMMRTCIILSAFGVSCLVNITAQFFANSVPPGLDYCFFLFAFVVEGILFGHYVFNETESLSSAAENLVTYCAVITVIVTVLELHYQSHVIFPFLRAYVTFIQGTWLCHMAHIFCSPSHWETNTDNVEVVSIYFVVHSMTDFIAVCVIWLIVYRLALHDRCGCLPVNLDKSNEVFLENRVHFDYHILDRLGSDAD</sequence>
<protein>
    <submittedName>
        <fullName evidence="7">Uncharacterized protein</fullName>
    </submittedName>
</protein>
<feature type="transmembrane region" description="Helical" evidence="6">
    <location>
        <begin position="47"/>
        <end position="68"/>
    </location>
</feature>
<evidence type="ECO:0000256" key="6">
    <source>
        <dbReference type="SAM" id="Phobius"/>
    </source>
</evidence>
<dbReference type="PANTHER" id="PTHR16007:SF15">
    <property type="entry name" value="TRANSMEMBRANE PROTEIN 45B"/>
    <property type="match status" value="1"/>
</dbReference>
<dbReference type="SMR" id="A0A812D1F6"/>
<comment type="similarity">
    <text evidence="2">Belongs to the TMEM45 family.</text>
</comment>
<comment type="caution">
    <text evidence="7">The sequence shown here is derived from an EMBL/GenBank/DDBJ whole genome shotgun (WGS) entry which is preliminary data.</text>
</comment>
<evidence type="ECO:0000256" key="2">
    <source>
        <dbReference type="ARBA" id="ARBA00006948"/>
    </source>
</evidence>
<feature type="transmembrane region" description="Helical" evidence="6">
    <location>
        <begin position="107"/>
        <end position="130"/>
    </location>
</feature>
<dbReference type="GO" id="GO:0016020">
    <property type="term" value="C:membrane"/>
    <property type="evidence" value="ECO:0007669"/>
    <property type="project" value="UniProtKB-SubCell"/>
</dbReference>
<keyword evidence="5 6" id="KW-0472">Membrane</keyword>
<dbReference type="InterPro" id="IPR042127">
    <property type="entry name" value="TMEM45"/>
</dbReference>
<accession>A0A812D1F6</accession>
<reference evidence="7" key="1">
    <citation type="submission" date="2021-01" db="EMBL/GenBank/DDBJ databases">
        <authorList>
            <person name="Li R."/>
            <person name="Bekaert M."/>
        </authorList>
    </citation>
    <scope>NUCLEOTIDE SEQUENCE</scope>
    <source>
        <strain evidence="7">Farmed</strain>
    </source>
</reference>
<dbReference type="OrthoDB" id="551896at2759"/>
<gene>
    <name evidence="7" type="ORF">SPHA_44124</name>
</gene>
<evidence type="ECO:0000256" key="4">
    <source>
        <dbReference type="ARBA" id="ARBA00022989"/>
    </source>
</evidence>
<evidence type="ECO:0000256" key="5">
    <source>
        <dbReference type="ARBA" id="ARBA00023136"/>
    </source>
</evidence>
<dbReference type="PANTHER" id="PTHR16007">
    <property type="entry name" value="EPIDIDYMAL MEMBRANE PROTEIN E9-RELATED"/>
    <property type="match status" value="1"/>
</dbReference>
<proteinExistence type="inferred from homology"/>
<feature type="transmembrane region" description="Helical" evidence="6">
    <location>
        <begin position="142"/>
        <end position="160"/>
    </location>
</feature>
<dbReference type="AlphaFoldDB" id="A0A812D1F6"/>
<evidence type="ECO:0000256" key="3">
    <source>
        <dbReference type="ARBA" id="ARBA00022692"/>
    </source>
</evidence>
<evidence type="ECO:0000256" key="1">
    <source>
        <dbReference type="ARBA" id="ARBA00004141"/>
    </source>
</evidence>
<name>A0A812D1F6_ACAPH</name>